<dbReference type="OrthoDB" id="4504117at2759"/>
<organism evidence="2 3">
    <name type="scientific">Aspergillus kawachii</name>
    <name type="common">White koji mold</name>
    <name type="synonym">Aspergillus awamori var. kawachi</name>
    <dbReference type="NCBI Taxonomy" id="1069201"/>
    <lineage>
        <taxon>Eukaryota</taxon>
        <taxon>Fungi</taxon>
        <taxon>Dikarya</taxon>
        <taxon>Ascomycota</taxon>
        <taxon>Pezizomycotina</taxon>
        <taxon>Eurotiomycetes</taxon>
        <taxon>Eurotiomycetidae</taxon>
        <taxon>Eurotiales</taxon>
        <taxon>Aspergillaceae</taxon>
        <taxon>Aspergillus</taxon>
        <taxon>Aspergillus subgen. Circumdati</taxon>
    </lineage>
</organism>
<evidence type="ECO:0000313" key="2">
    <source>
        <dbReference type="EMBL" id="BCR99754.1"/>
    </source>
</evidence>
<feature type="region of interest" description="Disordered" evidence="1">
    <location>
        <begin position="15"/>
        <end position="67"/>
    </location>
</feature>
<dbReference type="GeneID" id="64961076"/>
<gene>
    <name evidence="2" type="ORF">AKAW2_50096A</name>
</gene>
<dbReference type="EMBL" id="AP024429">
    <property type="protein sequence ID" value="BCR99754.1"/>
    <property type="molecule type" value="Genomic_DNA"/>
</dbReference>
<reference evidence="2" key="1">
    <citation type="submission" date="2021-01" db="EMBL/GenBank/DDBJ databases">
        <authorList>
            <consortium name="Aspergillus luchuensis mut. kawachii IFO 4304 genome sequencing consortium"/>
            <person name="Kazuki M."/>
            <person name="Futagami T."/>
        </authorList>
    </citation>
    <scope>NUCLEOTIDE SEQUENCE</scope>
    <source>
        <strain evidence="2">IFO 4308</strain>
    </source>
</reference>
<accession>A0A7R8A0B0</accession>
<dbReference type="AlphaFoldDB" id="A0A7R8A0B0"/>
<dbReference type="KEGG" id="aluc:AKAW2_50096A"/>
<feature type="compositionally biased region" description="Polar residues" evidence="1">
    <location>
        <begin position="25"/>
        <end position="34"/>
    </location>
</feature>
<reference evidence="2" key="2">
    <citation type="submission" date="2021-02" db="EMBL/GenBank/DDBJ databases">
        <title>Aspergillus luchuensis mut. kawachii IFO 4304 genome sequence.</title>
        <authorList>
            <person name="Mori K."/>
            <person name="Kadooka C."/>
            <person name="Goto M."/>
            <person name="Futagami T."/>
        </authorList>
    </citation>
    <scope>NUCLEOTIDE SEQUENCE</scope>
    <source>
        <strain evidence="2">IFO 4308</strain>
    </source>
</reference>
<protein>
    <submittedName>
        <fullName evidence="2">Uncharacterized protein</fullName>
    </submittedName>
</protein>
<sequence length="115" mass="12720">MKTRLPRLNELRRILASAEKKSHSGTRSNASHFTESAPPGDREPNVQAVSGDGILSQENDTSDKDATWEVDSVVTIELPEPPIDVPDVKALTSLICEYVCPMMSRHQLSFALERC</sequence>
<dbReference type="Proteomes" id="UP000661280">
    <property type="component" value="Chromosome 5"/>
</dbReference>
<proteinExistence type="predicted"/>
<keyword evidence="3" id="KW-1185">Reference proteome</keyword>
<name>A0A7R8A0B0_ASPKA</name>
<evidence type="ECO:0000256" key="1">
    <source>
        <dbReference type="SAM" id="MobiDB-lite"/>
    </source>
</evidence>
<evidence type="ECO:0000313" key="3">
    <source>
        <dbReference type="Proteomes" id="UP000661280"/>
    </source>
</evidence>
<dbReference type="RefSeq" id="XP_041543517.1">
    <property type="nucleotide sequence ID" value="XM_041689875.1"/>
</dbReference>